<comment type="cofactor">
    <cofactor evidence="1 12">
        <name>Mg(2+)</name>
        <dbReference type="ChEBI" id="CHEBI:18420"/>
    </cofactor>
</comment>
<proteinExistence type="inferred from homology"/>
<dbReference type="PROSITE" id="PS00943">
    <property type="entry name" value="UBIA"/>
    <property type="match status" value="1"/>
</dbReference>
<dbReference type="EC" id="2.5.1.39" evidence="12 13"/>
<dbReference type="Gene3D" id="1.20.120.1780">
    <property type="entry name" value="UbiA prenyltransferase"/>
    <property type="match status" value="1"/>
</dbReference>
<feature type="transmembrane region" description="Helical" evidence="12">
    <location>
        <begin position="165"/>
        <end position="183"/>
    </location>
</feature>
<dbReference type="InterPro" id="IPR039653">
    <property type="entry name" value="Prenyltransferase"/>
</dbReference>
<feature type="transmembrane region" description="Helical" evidence="12">
    <location>
        <begin position="192"/>
        <end position="210"/>
    </location>
</feature>
<evidence type="ECO:0000256" key="10">
    <source>
        <dbReference type="ARBA" id="ARBA00022989"/>
    </source>
</evidence>
<evidence type="ECO:0000256" key="12">
    <source>
        <dbReference type="HAMAP-Rule" id="MF_01635"/>
    </source>
</evidence>
<feature type="region of interest" description="Disordered" evidence="14">
    <location>
        <begin position="1"/>
        <end position="50"/>
    </location>
</feature>
<dbReference type="EMBL" id="SMAF01000007">
    <property type="protein sequence ID" value="TCS98807.1"/>
    <property type="molecule type" value="Genomic_DNA"/>
</dbReference>
<comment type="function">
    <text evidence="12">Catalyzes the prenylation of para-hydroxybenzoate (PHB) with an all-trans polyprenyl group. Mediates the second step in the final reaction sequence of ubiquinone-8 (UQ-8) biosynthesis, which is the condensation of the polyisoprenoid side chain with PHB, generating the first membrane-bound Q intermediate 3-octaprenyl-4-hydroxybenzoate.</text>
</comment>
<evidence type="ECO:0000256" key="9">
    <source>
        <dbReference type="ARBA" id="ARBA00022842"/>
    </source>
</evidence>
<keyword evidence="8 12" id="KW-0812">Transmembrane</keyword>
<name>A0A4V2UW93_9GAMM</name>
<feature type="transmembrane region" description="Helical" evidence="12">
    <location>
        <begin position="71"/>
        <end position="88"/>
    </location>
</feature>
<dbReference type="FunFam" id="1.10.357.140:FF:000002">
    <property type="entry name" value="4-hydroxybenzoate octaprenyltransferase"/>
    <property type="match status" value="1"/>
</dbReference>
<dbReference type="UniPathway" id="UPA00232"/>
<dbReference type="NCBIfam" id="TIGR01474">
    <property type="entry name" value="ubiA_proteo"/>
    <property type="match status" value="1"/>
</dbReference>
<dbReference type="GO" id="GO:0006744">
    <property type="term" value="P:ubiquinone biosynthetic process"/>
    <property type="evidence" value="ECO:0007669"/>
    <property type="project" value="UniProtKB-UniRule"/>
</dbReference>
<feature type="transmembrane region" description="Helical" evidence="12">
    <location>
        <begin position="258"/>
        <end position="279"/>
    </location>
</feature>
<dbReference type="PANTHER" id="PTHR11048:SF28">
    <property type="entry name" value="4-HYDROXYBENZOATE POLYPRENYLTRANSFERASE, MITOCHONDRIAL"/>
    <property type="match status" value="1"/>
</dbReference>
<dbReference type="GO" id="GO:0005886">
    <property type="term" value="C:plasma membrane"/>
    <property type="evidence" value="ECO:0007669"/>
    <property type="project" value="UniProtKB-SubCell"/>
</dbReference>
<feature type="transmembrane region" description="Helical" evidence="12">
    <location>
        <begin position="285"/>
        <end position="305"/>
    </location>
</feature>
<reference evidence="15 16" key="1">
    <citation type="submission" date="2019-03" db="EMBL/GenBank/DDBJ databases">
        <title>Genomic Encyclopedia of Type Strains, Phase IV (KMG-IV): sequencing the most valuable type-strain genomes for metagenomic binning, comparative biology and taxonomic classification.</title>
        <authorList>
            <person name="Goeker M."/>
        </authorList>
    </citation>
    <scope>NUCLEOTIDE SEQUENCE [LARGE SCALE GENOMIC DNA]</scope>
    <source>
        <strain evidence="15 16">DSM 21944</strain>
    </source>
</reference>
<evidence type="ECO:0000313" key="16">
    <source>
        <dbReference type="Proteomes" id="UP000294599"/>
    </source>
</evidence>
<feature type="transmembrane region" description="Helical" evidence="12">
    <location>
        <begin position="216"/>
        <end position="237"/>
    </location>
</feature>
<comment type="caution">
    <text evidence="15">The sequence shown here is derived from an EMBL/GenBank/DDBJ whole genome shotgun (WGS) entry which is preliminary data.</text>
</comment>
<comment type="catalytic activity">
    <reaction evidence="12">
        <text>all-trans-octaprenyl diphosphate + 4-hydroxybenzoate = 4-hydroxy-3-(all-trans-octaprenyl)benzoate + diphosphate</text>
        <dbReference type="Rhea" id="RHEA:27782"/>
        <dbReference type="ChEBI" id="CHEBI:1617"/>
        <dbReference type="ChEBI" id="CHEBI:17879"/>
        <dbReference type="ChEBI" id="CHEBI:33019"/>
        <dbReference type="ChEBI" id="CHEBI:57711"/>
        <dbReference type="EC" id="2.5.1.39"/>
    </reaction>
</comment>
<keyword evidence="5 12" id="KW-0997">Cell inner membrane</keyword>
<comment type="subcellular location">
    <subcellularLocation>
        <location evidence="12">Cell inner membrane</location>
        <topology evidence="12">Multi-pass membrane protein</topology>
    </subcellularLocation>
    <subcellularLocation>
        <location evidence="2">Membrane</location>
        <topology evidence="2">Multi-pass membrane protein</topology>
    </subcellularLocation>
</comment>
<evidence type="ECO:0000256" key="14">
    <source>
        <dbReference type="SAM" id="MobiDB-lite"/>
    </source>
</evidence>
<dbReference type="InterPro" id="IPR044878">
    <property type="entry name" value="UbiA_sf"/>
</dbReference>
<keyword evidence="10 12" id="KW-1133">Transmembrane helix</keyword>
<gene>
    <name evidence="12" type="primary">ubiA</name>
    <name evidence="15" type="ORF">EDC25_1072</name>
</gene>
<dbReference type="RefSeq" id="WP_240639596.1">
    <property type="nucleotide sequence ID" value="NZ_JBHLWF010000032.1"/>
</dbReference>
<dbReference type="Proteomes" id="UP000294599">
    <property type="component" value="Unassembled WGS sequence"/>
</dbReference>
<keyword evidence="9 12" id="KW-0460">Magnesium</keyword>
<evidence type="ECO:0000256" key="8">
    <source>
        <dbReference type="ARBA" id="ARBA00022692"/>
    </source>
</evidence>
<evidence type="ECO:0000256" key="5">
    <source>
        <dbReference type="ARBA" id="ARBA00022519"/>
    </source>
</evidence>
<evidence type="ECO:0000256" key="2">
    <source>
        <dbReference type="ARBA" id="ARBA00004141"/>
    </source>
</evidence>
<keyword evidence="6 12" id="KW-0808">Transferase</keyword>
<dbReference type="Pfam" id="PF01040">
    <property type="entry name" value="UbiA"/>
    <property type="match status" value="1"/>
</dbReference>
<evidence type="ECO:0000256" key="13">
    <source>
        <dbReference type="NCBIfam" id="TIGR01474"/>
    </source>
</evidence>
<dbReference type="InterPro" id="IPR000537">
    <property type="entry name" value="UbiA_prenyltransferase"/>
</dbReference>
<evidence type="ECO:0000256" key="11">
    <source>
        <dbReference type="ARBA" id="ARBA00023136"/>
    </source>
</evidence>
<protein>
    <recommendedName>
        <fullName evidence="12 13">4-hydroxybenzoate octaprenyltransferase</fullName>
        <ecNumber evidence="12 13">2.5.1.39</ecNumber>
    </recommendedName>
    <alternativeName>
        <fullName evidence="12">4-HB polyprenyltransferase</fullName>
    </alternativeName>
</protein>
<organism evidence="15 16">
    <name type="scientific">Pseudofulvimonas gallinarii</name>
    <dbReference type="NCBI Taxonomy" id="634155"/>
    <lineage>
        <taxon>Bacteria</taxon>
        <taxon>Pseudomonadati</taxon>
        <taxon>Pseudomonadota</taxon>
        <taxon>Gammaproteobacteria</taxon>
        <taxon>Lysobacterales</taxon>
        <taxon>Rhodanobacteraceae</taxon>
        <taxon>Pseudofulvimonas</taxon>
    </lineage>
</organism>
<keyword evidence="16" id="KW-1185">Reference proteome</keyword>
<evidence type="ECO:0000256" key="3">
    <source>
        <dbReference type="ARBA" id="ARBA00005985"/>
    </source>
</evidence>
<evidence type="ECO:0000256" key="6">
    <source>
        <dbReference type="ARBA" id="ARBA00022679"/>
    </source>
</evidence>
<dbReference type="FunFam" id="1.20.120.1780:FF:000001">
    <property type="entry name" value="4-hydroxybenzoate octaprenyltransferase"/>
    <property type="match status" value="1"/>
</dbReference>
<dbReference type="GO" id="GO:0008412">
    <property type="term" value="F:4-hydroxybenzoate polyprenyltransferase activity"/>
    <property type="evidence" value="ECO:0007669"/>
    <property type="project" value="UniProtKB-UniRule"/>
</dbReference>
<dbReference type="CDD" id="cd13959">
    <property type="entry name" value="PT_UbiA_COQ2"/>
    <property type="match status" value="1"/>
</dbReference>
<accession>A0A4V2UW93</accession>
<dbReference type="InterPro" id="IPR006370">
    <property type="entry name" value="HB_polyprenyltransferase-like"/>
</dbReference>
<comment type="similarity">
    <text evidence="3 12">Belongs to the UbiA prenyltransferase family.</text>
</comment>
<sequence length="338" mass="37701">MDNDSHHAMPAGDARSPVPEPSFMREVRAATPQPATKPAPRPEPGRPRAPLTGWRARIDPWWRLARFDRPIGFLLLLWPTWWGLWAAAEGTPPMKLWLIFTLGVISMRAAGCVINDYADRWLDHAVKRTRSRPLAAGELTGGQALAFFAALLILSFVLVLFTNALTIKLAFVGAFLAASYPFLKRYTHLPQIYLGMAFGWSIPMAFAAVLGEVPPLAWLLFCANILWSTAYDTWYAMVDRDDDLRMGAKSTAILLGDMDLVGIALLHGTFLLSMTFAGQQLGLGWPYWASLAVAIARCGHQLWRARHRDRDNCFRAFIDNHWVGMVLFVGLATGLALR</sequence>
<feature type="transmembrane region" description="Helical" evidence="12">
    <location>
        <begin position="94"/>
        <end position="118"/>
    </location>
</feature>
<dbReference type="InterPro" id="IPR030470">
    <property type="entry name" value="UbiA_prenylTrfase_CS"/>
</dbReference>
<keyword evidence="11 12" id="KW-0472">Membrane</keyword>
<keyword evidence="4 12" id="KW-1003">Cell membrane</keyword>
<feature type="transmembrane region" description="Helical" evidence="12">
    <location>
        <begin position="139"/>
        <end position="159"/>
    </location>
</feature>
<evidence type="ECO:0000256" key="1">
    <source>
        <dbReference type="ARBA" id="ARBA00001946"/>
    </source>
</evidence>
<evidence type="ECO:0000256" key="4">
    <source>
        <dbReference type="ARBA" id="ARBA00022475"/>
    </source>
</evidence>
<evidence type="ECO:0000313" key="15">
    <source>
        <dbReference type="EMBL" id="TCS98807.1"/>
    </source>
</evidence>
<dbReference type="PANTHER" id="PTHR11048">
    <property type="entry name" value="PRENYLTRANSFERASES"/>
    <property type="match status" value="1"/>
</dbReference>
<keyword evidence="7 12" id="KW-0831">Ubiquinone biosynthesis</keyword>
<comment type="pathway">
    <text evidence="12">Cofactor biosynthesis; ubiquinone biosynthesis.</text>
</comment>
<evidence type="ECO:0000256" key="7">
    <source>
        <dbReference type="ARBA" id="ARBA00022688"/>
    </source>
</evidence>
<feature type="transmembrane region" description="Helical" evidence="12">
    <location>
        <begin position="317"/>
        <end position="337"/>
    </location>
</feature>
<dbReference type="HAMAP" id="MF_01635">
    <property type="entry name" value="UbiA"/>
    <property type="match status" value="1"/>
</dbReference>
<dbReference type="Gene3D" id="1.10.357.140">
    <property type="entry name" value="UbiA prenyltransferase"/>
    <property type="match status" value="1"/>
</dbReference>
<dbReference type="AlphaFoldDB" id="A0A4V2UW93"/>